<dbReference type="PANTHER" id="PTHR12304:SF4">
    <property type="entry name" value="URIDINE NUCLEOSIDASE"/>
    <property type="match status" value="1"/>
</dbReference>
<keyword evidence="2" id="KW-0326">Glycosidase</keyword>
<dbReference type="InterPro" id="IPR001910">
    <property type="entry name" value="Inosine/uridine_hydrolase_dom"/>
</dbReference>
<gene>
    <name evidence="4" type="ORF">GCM10009744_10300</name>
</gene>
<dbReference type="Proteomes" id="UP001501319">
    <property type="component" value="Unassembled WGS sequence"/>
</dbReference>
<evidence type="ECO:0000256" key="2">
    <source>
        <dbReference type="ARBA" id="ARBA00023295"/>
    </source>
</evidence>
<sequence length="318" mass="34173">MERIILDVDLAMGAPGSDIDDGFALALALADPGIQVDLVTTVNGNTDVATATTLTLELLHQLGRSDIPVHRGALRPLIRPQTRHGMVPEGVPAREPHPTAAAVAMVDHVRANPGEITVVAVGPLTNVALAIRLDPSFAANLKQLVIMGGVFDGHTHRASMPGEFNIWNDPEAADIVLTSGIAARWVGLDVTLQVRVSRGEAKAMEASDKPFESFAGRYTAAWIDHLNLRNTEQVDSCAMHDPLAVAAVTHPEFLTWAPAYVQVETGDRMRGAFVTDYLDSDWAPDESRVSLSPNALVARAVDAAAFHEFFLTKIKELS</sequence>
<organism evidence="4 5">
    <name type="scientific">Kribbella alba</name>
    <dbReference type="NCBI Taxonomy" id="190197"/>
    <lineage>
        <taxon>Bacteria</taxon>
        <taxon>Bacillati</taxon>
        <taxon>Actinomycetota</taxon>
        <taxon>Actinomycetes</taxon>
        <taxon>Propionibacteriales</taxon>
        <taxon>Kribbellaceae</taxon>
        <taxon>Kribbella</taxon>
    </lineage>
</organism>
<feature type="domain" description="Inosine/uridine-preferring nucleoside hydrolase" evidence="3">
    <location>
        <begin position="4"/>
        <end position="308"/>
    </location>
</feature>
<keyword evidence="5" id="KW-1185">Reference proteome</keyword>
<dbReference type="Pfam" id="PF01156">
    <property type="entry name" value="IU_nuc_hydro"/>
    <property type="match status" value="1"/>
</dbReference>
<dbReference type="SUPFAM" id="SSF53590">
    <property type="entry name" value="Nucleoside hydrolase"/>
    <property type="match status" value="1"/>
</dbReference>
<dbReference type="Gene3D" id="3.90.245.10">
    <property type="entry name" value="Ribonucleoside hydrolase-like"/>
    <property type="match status" value="1"/>
</dbReference>
<evidence type="ECO:0000313" key="5">
    <source>
        <dbReference type="Proteomes" id="UP001501319"/>
    </source>
</evidence>
<evidence type="ECO:0000256" key="1">
    <source>
        <dbReference type="ARBA" id="ARBA00022801"/>
    </source>
</evidence>
<dbReference type="GO" id="GO:0016787">
    <property type="term" value="F:hydrolase activity"/>
    <property type="evidence" value="ECO:0007669"/>
    <property type="project" value="UniProtKB-KW"/>
</dbReference>
<comment type="caution">
    <text evidence="4">The sequence shown here is derived from an EMBL/GenBank/DDBJ whole genome shotgun (WGS) entry which is preliminary data.</text>
</comment>
<reference evidence="4 5" key="1">
    <citation type="journal article" date="2019" name="Int. J. Syst. Evol. Microbiol.">
        <title>The Global Catalogue of Microorganisms (GCM) 10K type strain sequencing project: providing services to taxonomists for standard genome sequencing and annotation.</title>
        <authorList>
            <consortium name="The Broad Institute Genomics Platform"/>
            <consortium name="The Broad Institute Genome Sequencing Center for Infectious Disease"/>
            <person name="Wu L."/>
            <person name="Ma J."/>
        </authorList>
    </citation>
    <scope>NUCLEOTIDE SEQUENCE [LARGE SCALE GENOMIC DNA]</scope>
    <source>
        <strain evidence="4 5">JCM 14306</strain>
    </source>
</reference>
<proteinExistence type="predicted"/>
<evidence type="ECO:0000313" key="4">
    <source>
        <dbReference type="EMBL" id="GAA1624678.1"/>
    </source>
</evidence>
<dbReference type="PANTHER" id="PTHR12304">
    <property type="entry name" value="INOSINE-URIDINE PREFERRING NUCLEOSIDE HYDROLASE"/>
    <property type="match status" value="1"/>
</dbReference>
<dbReference type="InterPro" id="IPR036452">
    <property type="entry name" value="Ribo_hydro-like"/>
</dbReference>
<dbReference type="EMBL" id="BAAANE010000003">
    <property type="protein sequence ID" value="GAA1624678.1"/>
    <property type="molecule type" value="Genomic_DNA"/>
</dbReference>
<name>A0ABN2F2X7_9ACTN</name>
<evidence type="ECO:0000259" key="3">
    <source>
        <dbReference type="Pfam" id="PF01156"/>
    </source>
</evidence>
<keyword evidence="1 4" id="KW-0378">Hydrolase</keyword>
<accession>A0ABN2F2X7</accession>
<protein>
    <submittedName>
        <fullName evidence="4">Nucleoside hydrolase</fullName>
    </submittedName>
</protein>
<dbReference type="RefSeq" id="WP_344109305.1">
    <property type="nucleotide sequence ID" value="NZ_BAAANE010000003.1"/>
</dbReference>
<dbReference type="InterPro" id="IPR023186">
    <property type="entry name" value="IUNH"/>
</dbReference>